<dbReference type="SUPFAM" id="SSF55729">
    <property type="entry name" value="Acyl-CoA N-acyltransferases (Nat)"/>
    <property type="match status" value="1"/>
</dbReference>
<dbReference type="GO" id="GO:0016740">
    <property type="term" value="F:transferase activity"/>
    <property type="evidence" value="ECO:0007669"/>
    <property type="project" value="UniProtKB-KW"/>
</dbReference>
<proteinExistence type="predicted"/>
<dbReference type="Pfam" id="PF13444">
    <property type="entry name" value="Acetyltransf_5"/>
    <property type="match status" value="1"/>
</dbReference>
<dbReference type="RefSeq" id="WP_146360920.1">
    <property type="nucleotide sequence ID" value="NZ_VOBR01000055.1"/>
</dbReference>
<reference evidence="1 2" key="1">
    <citation type="submission" date="2019-07" db="EMBL/GenBank/DDBJ databases">
        <title>Lentzea xizangensis sp. nov., isolated from Qinghai-Tibetan Plateau Soils.</title>
        <authorList>
            <person name="Huang J."/>
        </authorList>
    </citation>
    <scope>NUCLEOTIDE SEQUENCE [LARGE SCALE GENOMIC DNA]</scope>
    <source>
        <strain evidence="1 2">FXJ1.1311</strain>
    </source>
</reference>
<dbReference type="Proteomes" id="UP000316639">
    <property type="component" value="Unassembled WGS sequence"/>
</dbReference>
<evidence type="ECO:0000313" key="2">
    <source>
        <dbReference type="Proteomes" id="UP000316639"/>
    </source>
</evidence>
<accession>A0A563EFJ6</accession>
<protein>
    <submittedName>
        <fullName evidence="1">GNAT family N-acetyltransferase</fullName>
    </submittedName>
</protein>
<evidence type="ECO:0000313" key="1">
    <source>
        <dbReference type="EMBL" id="TWP44033.1"/>
    </source>
</evidence>
<dbReference type="AlphaFoldDB" id="A0A563EFJ6"/>
<sequence length="236" mass="25542">MSSEPHDEVIEVDDFDEGVSVRPRVRDLFAEAAEAVDALDPVVVDCHCSGSHLSVREANSLPRRSAVLDLRTRYHAEALRGFGVSTWDAYDESAVHLLCYTDDTPIGAIRLVSNSVERGELVEDFGPLVLEGFGPEFVTFGREIVVPSHRGAGVSTVLGLAACAYWFRSSPVDDLVVTAASSAAPALEHLGLRRLTGTVHLGPARMPAVIMAGKVSDAYQRTRERLSGKGWSIVDR</sequence>
<dbReference type="InterPro" id="IPR016181">
    <property type="entry name" value="Acyl_CoA_acyltransferase"/>
</dbReference>
<organism evidence="1 2">
    <name type="scientific">Lentzea tibetensis</name>
    <dbReference type="NCBI Taxonomy" id="2591470"/>
    <lineage>
        <taxon>Bacteria</taxon>
        <taxon>Bacillati</taxon>
        <taxon>Actinomycetota</taxon>
        <taxon>Actinomycetes</taxon>
        <taxon>Pseudonocardiales</taxon>
        <taxon>Pseudonocardiaceae</taxon>
        <taxon>Lentzea</taxon>
    </lineage>
</organism>
<dbReference type="OrthoDB" id="3679186at2"/>
<dbReference type="Gene3D" id="3.40.630.30">
    <property type="match status" value="1"/>
</dbReference>
<gene>
    <name evidence="1" type="ORF">FKR81_41640</name>
</gene>
<dbReference type="EMBL" id="VOBR01000055">
    <property type="protein sequence ID" value="TWP44033.1"/>
    <property type="molecule type" value="Genomic_DNA"/>
</dbReference>
<keyword evidence="1" id="KW-0808">Transferase</keyword>
<name>A0A563EFJ6_9PSEU</name>
<keyword evidence="2" id="KW-1185">Reference proteome</keyword>
<comment type="caution">
    <text evidence="1">The sequence shown here is derived from an EMBL/GenBank/DDBJ whole genome shotgun (WGS) entry which is preliminary data.</text>
</comment>